<evidence type="ECO:0000313" key="4">
    <source>
        <dbReference type="Proteomes" id="UP001142055"/>
    </source>
</evidence>
<proteinExistence type="predicted"/>
<feature type="region of interest" description="Disordered" evidence="2">
    <location>
        <begin position="247"/>
        <end position="268"/>
    </location>
</feature>
<keyword evidence="4" id="KW-1185">Reference proteome</keyword>
<accession>A0A9Q0MHQ8</accession>
<protein>
    <submittedName>
        <fullName evidence="3">Uncharacterized protein</fullName>
    </submittedName>
</protein>
<dbReference type="Proteomes" id="UP001142055">
    <property type="component" value="Chromosome 1"/>
</dbReference>
<name>A0A9Q0MHQ8_BLOTA</name>
<feature type="coiled-coil region" evidence="1">
    <location>
        <begin position="90"/>
        <end position="124"/>
    </location>
</feature>
<evidence type="ECO:0000256" key="1">
    <source>
        <dbReference type="SAM" id="Coils"/>
    </source>
</evidence>
<gene>
    <name evidence="3" type="ORF">RDWZM_003247</name>
</gene>
<organism evidence="3 4">
    <name type="scientific">Blomia tropicalis</name>
    <name type="common">Mite</name>
    <dbReference type="NCBI Taxonomy" id="40697"/>
    <lineage>
        <taxon>Eukaryota</taxon>
        <taxon>Metazoa</taxon>
        <taxon>Ecdysozoa</taxon>
        <taxon>Arthropoda</taxon>
        <taxon>Chelicerata</taxon>
        <taxon>Arachnida</taxon>
        <taxon>Acari</taxon>
        <taxon>Acariformes</taxon>
        <taxon>Sarcoptiformes</taxon>
        <taxon>Astigmata</taxon>
        <taxon>Glycyphagoidea</taxon>
        <taxon>Echimyopodidae</taxon>
        <taxon>Blomia</taxon>
    </lineage>
</organism>
<dbReference type="AlphaFoldDB" id="A0A9Q0MHQ8"/>
<keyword evidence="1" id="KW-0175">Coiled coil</keyword>
<sequence>MKDNPDYKIDKHFVNIFSEACQSINIYAILNKFKPNYIEENREKIHELLAKPSDYRELFFNFFQLLFPSLVGSYEIKYSNEKYNSALEWIAKEVEHYSIKQQQLKELKEQKEEAVQNLIQVAKNACKIEYLKSIELLIKEKKTRKAIIKAQLDYENTKSTAKCEKSICSNEASDTIYHRIVLENDQLENELSYYEGIKHRIDQLPECNFNLFQNVYKEKQFLLKVISNQTPNSTSEQSQSCSLKNFQESSRLSFSLEDTSDRPFFSRK</sequence>
<reference evidence="3" key="1">
    <citation type="submission" date="2022-12" db="EMBL/GenBank/DDBJ databases">
        <title>Genome assemblies of Blomia tropicalis.</title>
        <authorList>
            <person name="Cui Y."/>
        </authorList>
    </citation>
    <scope>NUCLEOTIDE SEQUENCE</scope>
    <source>
        <tissue evidence="3">Adult mites</tissue>
    </source>
</reference>
<comment type="caution">
    <text evidence="3">The sequence shown here is derived from an EMBL/GenBank/DDBJ whole genome shotgun (WGS) entry which is preliminary data.</text>
</comment>
<dbReference type="EMBL" id="JAPWDV010000001">
    <property type="protein sequence ID" value="KAJ6224702.1"/>
    <property type="molecule type" value="Genomic_DNA"/>
</dbReference>
<evidence type="ECO:0000256" key="2">
    <source>
        <dbReference type="SAM" id="MobiDB-lite"/>
    </source>
</evidence>
<feature type="compositionally biased region" description="Polar residues" evidence="2">
    <location>
        <begin position="247"/>
        <end position="257"/>
    </location>
</feature>
<evidence type="ECO:0000313" key="3">
    <source>
        <dbReference type="EMBL" id="KAJ6224702.1"/>
    </source>
</evidence>